<sequence length="87" mass="9305">MNTAVVIMILLCTVVLFGIINALFLKKKPLKTGFMYVLFGVASLLAVNLTSVYTGINLPISCWSLIISGVGGIPGTILLCVMQFIIV</sequence>
<dbReference type="EMBL" id="DVNG01000011">
    <property type="protein sequence ID" value="HIU49540.1"/>
    <property type="molecule type" value="Genomic_DNA"/>
</dbReference>
<feature type="transmembrane region" description="Helical" evidence="1">
    <location>
        <begin position="62"/>
        <end position="86"/>
    </location>
</feature>
<dbReference type="Pfam" id="PF07441">
    <property type="entry name" value="BofA"/>
    <property type="match status" value="1"/>
</dbReference>
<reference evidence="2" key="2">
    <citation type="journal article" date="2021" name="PeerJ">
        <title>Extensive microbial diversity within the chicken gut microbiome revealed by metagenomics and culture.</title>
        <authorList>
            <person name="Gilroy R."/>
            <person name="Ravi A."/>
            <person name="Getino M."/>
            <person name="Pursley I."/>
            <person name="Horton D.L."/>
            <person name="Alikhan N.F."/>
            <person name="Baker D."/>
            <person name="Gharbi K."/>
            <person name="Hall N."/>
            <person name="Watson M."/>
            <person name="Adriaenssens E.M."/>
            <person name="Foster-Nyarko E."/>
            <person name="Jarju S."/>
            <person name="Secka A."/>
            <person name="Antonio M."/>
            <person name="Oren A."/>
            <person name="Chaudhuri R.R."/>
            <person name="La Ragione R."/>
            <person name="Hildebrand F."/>
            <person name="Pallen M.J."/>
        </authorList>
    </citation>
    <scope>NUCLEOTIDE SEQUENCE</scope>
    <source>
        <strain evidence="2">ChiGjej1B1-1684</strain>
    </source>
</reference>
<keyword evidence="1" id="KW-1133">Transmembrane helix</keyword>
<feature type="transmembrane region" description="Helical" evidence="1">
    <location>
        <begin position="6"/>
        <end position="24"/>
    </location>
</feature>
<gene>
    <name evidence="2" type="ORF">IAD22_00790</name>
</gene>
<reference evidence="2" key="1">
    <citation type="submission" date="2020-10" db="EMBL/GenBank/DDBJ databases">
        <authorList>
            <person name="Gilroy R."/>
        </authorList>
    </citation>
    <scope>NUCLEOTIDE SEQUENCE</scope>
    <source>
        <strain evidence="2">ChiGjej1B1-1684</strain>
    </source>
</reference>
<dbReference type="InterPro" id="IPR010001">
    <property type="entry name" value="BofA"/>
</dbReference>
<dbReference type="AlphaFoldDB" id="A0A9D1LWR9"/>
<protein>
    <submittedName>
        <fullName evidence="2">Pro-sigmaK processing inhibitor BofA family protein</fullName>
    </submittedName>
</protein>
<evidence type="ECO:0000256" key="1">
    <source>
        <dbReference type="SAM" id="Phobius"/>
    </source>
</evidence>
<evidence type="ECO:0000313" key="2">
    <source>
        <dbReference type="EMBL" id="HIU49540.1"/>
    </source>
</evidence>
<proteinExistence type="predicted"/>
<feature type="transmembrane region" description="Helical" evidence="1">
    <location>
        <begin position="36"/>
        <end position="56"/>
    </location>
</feature>
<keyword evidence="1" id="KW-0472">Membrane</keyword>
<name>A0A9D1LWR9_9FIRM</name>
<dbReference type="Proteomes" id="UP000824118">
    <property type="component" value="Unassembled WGS sequence"/>
</dbReference>
<comment type="caution">
    <text evidence="2">The sequence shown here is derived from an EMBL/GenBank/DDBJ whole genome shotgun (WGS) entry which is preliminary data.</text>
</comment>
<evidence type="ECO:0000313" key="3">
    <source>
        <dbReference type="Proteomes" id="UP000824118"/>
    </source>
</evidence>
<organism evidence="2 3">
    <name type="scientific">Candidatus Limousia pullorum</name>
    <dbReference type="NCBI Taxonomy" id="2840860"/>
    <lineage>
        <taxon>Bacteria</taxon>
        <taxon>Bacillati</taxon>
        <taxon>Bacillota</taxon>
        <taxon>Clostridia</taxon>
        <taxon>Eubacteriales</taxon>
        <taxon>Oscillospiraceae</taxon>
        <taxon>Oscillospiraceae incertae sedis</taxon>
        <taxon>Candidatus Limousia</taxon>
    </lineage>
</organism>
<keyword evidence="1" id="KW-0812">Transmembrane</keyword>
<accession>A0A9D1LWR9</accession>